<dbReference type="Gene3D" id="1.10.455.10">
    <property type="entry name" value="Ribosomal protein S7 domain"/>
    <property type="match status" value="1"/>
</dbReference>
<feature type="domain" description="Small ribosomal subunit protein uS7" evidence="8">
    <location>
        <begin position="6"/>
        <end position="151"/>
    </location>
</feature>
<keyword evidence="3 7" id="KW-0694">RNA-binding</keyword>
<evidence type="ECO:0000256" key="4">
    <source>
        <dbReference type="ARBA" id="ARBA00022980"/>
    </source>
</evidence>
<dbReference type="PIRSF" id="PIRSF002122">
    <property type="entry name" value="RPS7p_RPS7a_RPS5e_RPS7o"/>
    <property type="match status" value="1"/>
</dbReference>
<dbReference type="Pfam" id="PF00177">
    <property type="entry name" value="Ribosomal_S7"/>
    <property type="match status" value="1"/>
</dbReference>
<evidence type="ECO:0000256" key="5">
    <source>
        <dbReference type="ARBA" id="ARBA00023274"/>
    </source>
</evidence>
<dbReference type="HAMAP" id="MF_00480_B">
    <property type="entry name" value="Ribosomal_uS7_B"/>
    <property type="match status" value="1"/>
</dbReference>
<proteinExistence type="inferred from homology"/>
<comment type="similarity">
    <text evidence="1 7">Belongs to the universal ribosomal protein uS7 family.</text>
</comment>
<keyword evidence="9" id="KW-0150">Chloroplast</keyword>
<dbReference type="GO" id="GO:0019843">
    <property type="term" value="F:rRNA binding"/>
    <property type="evidence" value="ECO:0007669"/>
    <property type="project" value="UniProtKB-UniRule"/>
</dbReference>
<evidence type="ECO:0000259" key="8">
    <source>
        <dbReference type="Pfam" id="PF00177"/>
    </source>
</evidence>
<name>A0A1C8XRR9_DUNSA</name>
<dbReference type="GO" id="GO:0006412">
    <property type="term" value="P:translation"/>
    <property type="evidence" value="ECO:0007669"/>
    <property type="project" value="UniProtKB-UniRule"/>
</dbReference>
<protein>
    <recommendedName>
        <fullName evidence="6 7">Small ribosomal subunit protein uS7c</fullName>
    </recommendedName>
</protein>
<evidence type="ECO:0000256" key="3">
    <source>
        <dbReference type="ARBA" id="ARBA00022884"/>
    </source>
</evidence>
<keyword evidence="5 7" id="KW-0687">Ribonucleoprotein</keyword>
<organism evidence="9">
    <name type="scientific">Dunaliella salina</name>
    <name type="common">Green alga</name>
    <name type="synonym">Protococcus salinus</name>
    <dbReference type="NCBI Taxonomy" id="3046"/>
    <lineage>
        <taxon>Eukaryota</taxon>
        <taxon>Viridiplantae</taxon>
        <taxon>Chlorophyta</taxon>
        <taxon>core chlorophytes</taxon>
        <taxon>Chlorophyceae</taxon>
        <taxon>CS clade</taxon>
        <taxon>Chlamydomonadales</taxon>
        <taxon>Dunaliellaceae</taxon>
        <taxon>Dunaliella</taxon>
    </lineage>
</organism>
<dbReference type="PANTHER" id="PTHR11205">
    <property type="entry name" value="RIBOSOMAL PROTEIN S7"/>
    <property type="match status" value="1"/>
</dbReference>
<reference evidence="9" key="1">
    <citation type="submission" date="2016-07" db="EMBL/GenBank/DDBJ databases">
        <title>The complete chloroplast genome of Dunaliella salina strain SQ.</title>
        <authorList>
            <person name="Lopez H."/>
            <person name="Magdaleno D.A."/>
            <person name="Stephano J.L."/>
        </authorList>
    </citation>
    <scope>NUCLEOTIDE SEQUENCE</scope>
    <source>
        <strain evidence="9">SQ</strain>
    </source>
</reference>
<accession>A0A1C8XRR9</accession>
<dbReference type="InterPro" id="IPR023798">
    <property type="entry name" value="Ribosomal_uS7_dom"/>
</dbReference>
<keyword evidence="4 7" id="KW-0689">Ribosomal protein</keyword>
<keyword evidence="9" id="KW-0934">Plastid</keyword>
<dbReference type="InterPro" id="IPR000235">
    <property type="entry name" value="Ribosomal_uS7"/>
</dbReference>
<evidence type="ECO:0000256" key="7">
    <source>
        <dbReference type="HAMAP-Rule" id="MF_00480"/>
    </source>
</evidence>
<comment type="function">
    <text evidence="7">One of the primary rRNA binding proteins, it binds directly to 16S rRNA where it nucleates assembly of the head domain of the 30S subunit.</text>
</comment>
<gene>
    <name evidence="7 9" type="primary">rps7</name>
</gene>
<evidence type="ECO:0000313" key="9">
    <source>
        <dbReference type="EMBL" id="AOH77174.1"/>
    </source>
</evidence>
<geneLocation type="chloroplast" evidence="9"/>
<dbReference type="GO" id="GO:0003735">
    <property type="term" value="F:structural constituent of ribosome"/>
    <property type="evidence" value="ECO:0007669"/>
    <property type="project" value="InterPro"/>
</dbReference>
<evidence type="ECO:0000256" key="1">
    <source>
        <dbReference type="ARBA" id="ARBA00007151"/>
    </source>
</evidence>
<dbReference type="InterPro" id="IPR005717">
    <property type="entry name" value="Ribosomal_uS7_bac/org-type"/>
</dbReference>
<comment type="subunit">
    <text evidence="7">Part of the 30S ribosomal subunit.</text>
</comment>
<evidence type="ECO:0000256" key="2">
    <source>
        <dbReference type="ARBA" id="ARBA00022730"/>
    </source>
</evidence>
<dbReference type="InterPro" id="IPR036823">
    <property type="entry name" value="Ribosomal_uS7_dom_sf"/>
</dbReference>
<dbReference type="NCBIfam" id="TIGR01029">
    <property type="entry name" value="rpsG_bact"/>
    <property type="match status" value="1"/>
</dbReference>
<dbReference type="GO" id="GO:0015935">
    <property type="term" value="C:small ribosomal subunit"/>
    <property type="evidence" value="ECO:0007669"/>
    <property type="project" value="InterPro"/>
</dbReference>
<evidence type="ECO:0000256" key="6">
    <source>
        <dbReference type="ARBA" id="ARBA00035151"/>
    </source>
</evidence>
<keyword evidence="2 7" id="KW-0699">rRNA-binding</keyword>
<dbReference type="GO" id="GO:0009507">
    <property type="term" value="C:chloroplast"/>
    <property type="evidence" value="ECO:0007669"/>
    <property type="project" value="UniProtKB-SubCell"/>
</dbReference>
<dbReference type="EMBL" id="KX530454">
    <property type="protein sequence ID" value="AOH77174.1"/>
    <property type="molecule type" value="Genomic_DNA"/>
</dbReference>
<sequence>MPRHPLKKKRTLLPDPIYNSVSVHMLINRVLKSGKKSLAYRIVYNSLKEIGETLGQNPVEVFETALDNVTPRVEIKPRRRAGAIQLVPRVLRTGDRSKATALRWILEGCHKKQGSGQPMLNRLKNEIIEAYKKTGYATRKKDELHKLAINNAMYSKKPQIVINAVNQITL</sequence>
<dbReference type="AlphaFoldDB" id="A0A1C8XRR9"/>
<dbReference type="SUPFAM" id="SSF47973">
    <property type="entry name" value="Ribosomal protein S7"/>
    <property type="match status" value="1"/>
</dbReference>
<comment type="subcellular location">
    <subcellularLocation>
        <location evidence="7">Plastid</location>
        <location evidence="7">Chloroplast</location>
    </subcellularLocation>
</comment>